<keyword evidence="4 7" id="KW-0812">Transmembrane</keyword>
<feature type="transmembrane region" description="Helical" evidence="7">
    <location>
        <begin position="36"/>
        <end position="55"/>
    </location>
</feature>
<dbReference type="InterPro" id="IPR037185">
    <property type="entry name" value="EmrE-like"/>
</dbReference>
<dbReference type="InterPro" id="IPR050638">
    <property type="entry name" value="AA-Vitamin_Transporters"/>
</dbReference>
<feature type="transmembrane region" description="Helical" evidence="7">
    <location>
        <begin position="94"/>
        <end position="116"/>
    </location>
</feature>
<feature type="domain" description="EamA" evidence="8">
    <location>
        <begin position="153"/>
        <end position="290"/>
    </location>
</feature>
<gene>
    <name evidence="9" type="ORF">IAD25_07540</name>
</gene>
<name>A0A9D1N7F2_9FIRM</name>
<evidence type="ECO:0000256" key="3">
    <source>
        <dbReference type="ARBA" id="ARBA00022475"/>
    </source>
</evidence>
<accession>A0A9D1N7F2</accession>
<dbReference type="PANTHER" id="PTHR32322">
    <property type="entry name" value="INNER MEMBRANE TRANSPORTER"/>
    <property type="match status" value="1"/>
</dbReference>
<dbReference type="PANTHER" id="PTHR32322:SF18">
    <property type="entry name" value="S-ADENOSYLMETHIONINE_S-ADENOSYLHOMOCYSTEINE TRANSPORTER"/>
    <property type="match status" value="1"/>
</dbReference>
<dbReference type="Gene3D" id="1.10.3730.20">
    <property type="match status" value="1"/>
</dbReference>
<evidence type="ECO:0000256" key="1">
    <source>
        <dbReference type="ARBA" id="ARBA00004651"/>
    </source>
</evidence>
<feature type="transmembrane region" description="Helical" evidence="7">
    <location>
        <begin position="67"/>
        <end position="88"/>
    </location>
</feature>
<proteinExistence type="inferred from homology"/>
<evidence type="ECO:0000259" key="8">
    <source>
        <dbReference type="Pfam" id="PF00892"/>
    </source>
</evidence>
<evidence type="ECO:0000256" key="6">
    <source>
        <dbReference type="ARBA" id="ARBA00023136"/>
    </source>
</evidence>
<feature type="domain" description="EamA" evidence="8">
    <location>
        <begin position="5"/>
        <end position="139"/>
    </location>
</feature>
<comment type="subcellular location">
    <subcellularLocation>
        <location evidence="1">Cell membrane</location>
        <topology evidence="1">Multi-pass membrane protein</topology>
    </subcellularLocation>
</comment>
<keyword evidence="6 7" id="KW-0472">Membrane</keyword>
<evidence type="ECO:0000256" key="2">
    <source>
        <dbReference type="ARBA" id="ARBA00007362"/>
    </source>
</evidence>
<keyword evidence="5 7" id="KW-1133">Transmembrane helix</keyword>
<dbReference type="AlphaFoldDB" id="A0A9D1N7F2"/>
<dbReference type="Pfam" id="PF00892">
    <property type="entry name" value="EamA"/>
    <property type="match status" value="2"/>
</dbReference>
<reference evidence="9" key="1">
    <citation type="submission" date="2020-10" db="EMBL/GenBank/DDBJ databases">
        <authorList>
            <person name="Gilroy R."/>
        </authorList>
    </citation>
    <scope>NUCLEOTIDE SEQUENCE</scope>
    <source>
        <strain evidence="9">ChiSjej4B22-8349</strain>
    </source>
</reference>
<protein>
    <submittedName>
        <fullName evidence="9">EamA family transporter</fullName>
    </submittedName>
</protein>
<dbReference type="EMBL" id="DVOB01000161">
    <property type="protein sequence ID" value="HIU96538.1"/>
    <property type="molecule type" value="Genomic_DNA"/>
</dbReference>
<feature type="transmembrane region" description="Helical" evidence="7">
    <location>
        <begin position="180"/>
        <end position="201"/>
    </location>
</feature>
<feature type="transmembrane region" description="Helical" evidence="7">
    <location>
        <begin position="248"/>
        <end position="268"/>
    </location>
</feature>
<dbReference type="SUPFAM" id="SSF103481">
    <property type="entry name" value="Multidrug resistance efflux transporter EmrE"/>
    <property type="match status" value="2"/>
</dbReference>
<evidence type="ECO:0000313" key="9">
    <source>
        <dbReference type="EMBL" id="HIU96538.1"/>
    </source>
</evidence>
<keyword evidence="3" id="KW-1003">Cell membrane</keyword>
<organism evidence="9 10">
    <name type="scientific">Candidatus Allocopromorpha excrementipullorum</name>
    <dbReference type="NCBI Taxonomy" id="2840743"/>
    <lineage>
        <taxon>Bacteria</taxon>
        <taxon>Bacillati</taxon>
        <taxon>Bacillota</taxon>
        <taxon>Clostridia</taxon>
        <taxon>Eubacteriales</taxon>
        <taxon>Eubacteriaceae</taxon>
        <taxon>Eubacteriaceae incertae sedis</taxon>
        <taxon>Candidatus Allocopromorpha</taxon>
    </lineage>
</organism>
<reference evidence="9" key="2">
    <citation type="journal article" date="2021" name="PeerJ">
        <title>Extensive microbial diversity within the chicken gut microbiome revealed by metagenomics and culture.</title>
        <authorList>
            <person name="Gilroy R."/>
            <person name="Ravi A."/>
            <person name="Getino M."/>
            <person name="Pursley I."/>
            <person name="Horton D.L."/>
            <person name="Alikhan N.F."/>
            <person name="Baker D."/>
            <person name="Gharbi K."/>
            <person name="Hall N."/>
            <person name="Watson M."/>
            <person name="Adriaenssens E.M."/>
            <person name="Foster-Nyarko E."/>
            <person name="Jarju S."/>
            <person name="Secka A."/>
            <person name="Antonio M."/>
            <person name="Oren A."/>
            <person name="Chaudhuri R.R."/>
            <person name="La Ragione R."/>
            <person name="Hildebrand F."/>
            <person name="Pallen M.J."/>
        </authorList>
    </citation>
    <scope>NUCLEOTIDE SEQUENCE</scope>
    <source>
        <strain evidence="9">ChiSjej4B22-8349</strain>
    </source>
</reference>
<sequence>MKKLMLLLPVLSGVLWGSAGIFVRTLDAFGFDNCTMIFIRIVVAVLLLFFGILIIDKSMLKIKARDIWVFIVCGVFGILGLNLCYNQAMAGLTLSLAAVLLSMSPVFVMVLATFVLKEKITAKKIGCTVMAVFGCVLVSGVLETGTGITVSTMGVLAGIAAAFFYALYSIFSKVAMKRGYNVFTITFYSMLTGAVVLIPFADWGIMVRFVVEAPVGNTIFILINALFTSILPYILYTLSLSYVDAGKVSILAAGGEPSSAMVFGLIFFSEKPTVLSLCGLAVTILALWLLCVPGKEEKRETDVPEGPGPS</sequence>
<feature type="transmembrane region" description="Helical" evidence="7">
    <location>
        <begin position="125"/>
        <end position="142"/>
    </location>
</feature>
<evidence type="ECO:0000256" key="7">
    <source>
        <dbReference type="SAM" id="Phobius"/>
    </source>
</evidence>
<evidence type="ECO:0000313" key="10">
    <source>
        <dbReference type="Proteomes" id="UP000824130"/>
    </source>
</evidence>
<evidence type="ECO:0000256" key="4">
    <source>
        <dbReference type="ARBA" id="ARBA00022692"/>
    </source>
</evidence>
<comment type="similarity">
    <text evidence="2">Belongs to the EamA transporter family.</text>
</comment>
<dbReference type="InterPro" id="IPR000620">
    <property type="entry name" value="EamA_dom"/>
</dbReference>
<feature type="transmembrane region" description="Helical" evidence="7">
    <location>
        <begin position="148"/>
        <end position="168"/>
    </location>
</feature>
<comment type="caution">
    <text evidence="9">The sequence shown here is derived from an EMBL/GenBank/DDBJ whole genome shotgun (WGS) entry which is preliminary data.</text>
</comment>
<evidence type="ECO:0000256" key="5">
    <source>
        <dbReference type="ARBA" id="ARBA00022989"/>
    </source>
</evidence>
<feature type="transmembrane region" description="Helical" evidence="7">
    <location>
        <begin position="274"/>
        <end position="292"/>
    </location>
</feature>
<dbReference type="GO" id="GO:0005886">
    <property type="term" value="C:plasma membrane"/>
    <property type="evidence" value="ECO:0007669"/>
    <property type="project" value="UniProtKB-SubCell"/>
</dbReference>
<feature type="transmembrane region" description="Helical" evidence="7">
    <location>
        <begin position="213"/>
        <end position="236"/>
    </location>
</feature>
<dbReference type="Proteomes" id="UP000824130">
    <property type="component" value="Unassembled WGS sequence"/>
</dbReference>